<evidence type="ECO:0000313" key="7">
    <source>
        <dbReference type="EMBL" id="ACQ81200.1"/>
    </source>
</evidence>
<dbReference type="eggNOG" id="COG1295">
    <property type="taxonomic scope" value="Bacteria"/>
</dbReference>
<evidence type="ECO:0000256" key="4">
    <source>
        <dbReference type="ARBA" id="ARBA00022989"/>
    </source>
</evidence>
<gene>
    <name evidence="7" type="ordered locus">Bcav_2955</name>
</gene>
<name>C5BZ85_BEUC1</name>
<dbReference type="AlphaFoldDB" id="C5BZ85"/>
<feature type="transmembrane region" description="Helical" evidence="6">
    <location>
        <begin position="241"/>
        <end position="260"/>
    </location>
</feature>
<feature type="transmembrane region" description="Helical" evidence="6">
    <location>
        <begin position="49"/>
        <end position="77"/>
    </location>
</feature>
<dbReference type="GO" id="GO:0005886">
    <property type="term" value="C:plasma membrane"/>
    <property type="evidence" value="ECO:0007669"/>
    <property type="project" value="UniProtKB-SubCell"/>
</dbReference>
<keyword evidence="5 6" id="KW-0472">Membrane</keyword>
<dbReference type="EMBL" id="CP001618">
    <property type="protein sequence ID" value="ACQ81200.1"/>
    <property type="molecule type" value="Genomic_DNA"/>
</dbReference>
<accession>C5BZ85</accession>
<proteinExistence type="predicted"/>
<reference evidence="7 8" key="1">
    <citation type="journal article" date="2009" name="Stand. Genomic Sci.">
        <title>Complete genome sequence of Beutenbergia cavernae type strain (HKI 0122).</title>
        <authorList>
            <person name="Land M."/>
            <person name="Pukall R."/>
            <person name="Abt B."/>
            <person name="Goker M."/>
            <person name="Rohde M."/>
            <person name="Glavina Del Rio T."/>
            <person name="Tice H."/>
            <person name="Copeland A."/>
            <person name="Cheng J.F."/>
            <person name="Lucas S."/>
            <person name="Chen F."/>
            <person name="Nolan M."/>
            <person name="Bruce D."/>
            <person name="Goodwin L."/>
            <person name="Pitluck S."/>
            <person name="Ivanova N."/>
            <person name="Mavromatis K."/>
            <person name="Ovchinnikova G."/>
            <person name="Pati A."/>
            <person name="Chen A."/>
            <person name="Palaniappan K."/>
            <person name="Hauser L."/>
            <person name="Chang Y.J."/>
            <person name="Jefferies C.C."/>
            <person name="Saunders E."/>
            <person name="Brettin T."/>
            <person name="Detter J.C."/>
            <person name="Han C."/>
            <person name="Chain P."/>
            <person name="Bristow J."/>
            <person name="Eisen J.A."/>
            <person name="Markowitz V."/>
            <person name="Hugenholtz P."/>
            <person name="Kyrpides N.C."/>
            <person name="Klenk H.P."/>
            <person name="Lapidus A."/>
        </authorList>
    </citation>
    <scope>NUCLEOTIDE SEQUENCE [LARGE SCALE GENOMIC DNA]</scope>
    <source>
        <strain evidence="8">ATCC BAA-8 / DSM 12333 / NBRC 16432</strain>
    </source>
</reference>
<keyword evidence="3 6" id="KW-0812">Transmembrane</keyword>
<dbReference type="Proteomes" id="UP000007962">
    <property type="component" value="Chromosome"/>
</dbReference>
<keyword evidence="2" id="KW-1003">Cell membrane</keyword>
<feature type="transmembrane region" description="Helical" evidence="6">
    <location>
        <begin position="272"/>
        <end position="290"/>
    </location>
</feature>
<keyword evidence="4 6" id="KW-1133">Transmembrane helix</keyword>
<organism evidence="7 8">
    <name type="scientific">Beutenbergia cavernae (strain ATCC BAA-8 / DSM 12333 / CCUG 43141 / JCM 11478 / NBRC 16432 / NCIMB 13614 / HKI 0122)</name>
    <dbReference type="NCBI Taxonomy" id="471853"/>
    <lineage>
        <taxon>Bacteria</taxon>
        <taxon>Bacillati</taxon>
        <taxon>Actinomycetota</taxon>
        <taxon>Actinomycetes</taxon>
        <taxon>Micrococcales</taxon>
        <taxon>Beutenbergiaceae</taxon>
        <taxon>Beutenbergia</taxon>
    </lineage>
</organism>
<feature type="transmembrane region" description="Helical" evidence="6">
    <location>
        <begin position="120"/>
        <end position="146"/>
    </location>
</feature>
<dbReference type="PANTHER" id="PTHR30213">
    <property type="entry name" value="INNER MEMBRANE PROTEIN YHJD"/>
    <property type="match status" value="1"/>
</dbReference>
<evidence type="ECO:0000256" key="6">
    <source>
        <dbReference type="SAM" id="Phobius"/>
    </source>
</evidence>
<dbReference type="InterPro" id="IPR017039">
    <property type="entry name" value="Virul_fac_BrkB"/>
</dbReference>
<evidence type="ECO:0000313" key="8">
    <source>
        <dbReference type="Proteomes" id="UP000007962"/>
    </source>
</evidence>
<dbReference type="Pfam" id="PF03631">
    <property type="entry name" value="Virul_fac_BrkB"/>
    <property type="match status" value="1"/>
</dbReference>
<feature type="transmembrane region" description="Helical" evidence="6">
    <location>
        <begin position="167"/>
        <end position="195"/>
    </location>
</feature>
<dbReference type="RefSeq" id="WP_015883440.1">
    <property type="nucleotide sequence ID" value="NC_012669.1"/>
</dbReference>
<dbReference type="STRING" id="471853.Bcav_2955"/>
<dbReference type="HOGENOM" id="CLU_050028_1_0_11"/>
<dbReference type="PANTHER" id="PTHR30213:SF1">
    <property type="entry name" value="INNER MEMBRANE PROTEIN YHJD"/>
    <property type="match status" value="1"/>
</dbReference>
<evidence type="ECO:0000256" key="1">
    <source>
        <dbReference type="ARBA" id="ARBA00004651"/>
    </source>
</evidence>
<evidence type="ECO:0000256" key="3">
    <source>
        <dbReference type="ARBA" id="ARBA00022692"/>
    </source>
</evidence>
<evidence type="ECO:0000256" key="2">
    <source>
        <dbReference type="ARBA" id="ARBA00022475"/>
    </source>
</evidence>
<sequence>MTTSADATPPARRSGPAGLVDRVQALVAWFQGTRAGRTLARYGAAKGGLLAGGIAYAGLFSIFSALTIGFTVFVGLLGDDDELFQAVLDALDRALPGIVDTGDSSGGLLEPEQLVSNPGVGVAGVVAGVVLLLSALAVMGALGTSIRAMFGLATAPGNAILARVRDLVGFVVLALSVVVTAALGIAAGVAGSWVVDTLGLDSSVGAVLVRALGYLLAFVVDASIFVMLIRVLAGARPPRRDLLVGASIGALASGVIRFLGTALVGGATANPLLASFAALVTLLLWVNLVARVTLYVAAWTANPPAVPPAPPQERLHLKESPNYVTVTTPATLDWEHDERTGVVQFAEAKEPEPESDHYWGGWIGAWRERRLRRVRRRIEKLERREARLR</sequence>
<protein>
    <submittedName>
        <fullName evidence="7">Ribonuclease BN</fullName>
    </submittedName>
</protein>
<dbReference type="KEGG" id="bcv:Bcav_2955"/>
<comment type="subcellular location">
    <subcellularLocation>
        <location evidence="1">Cell membrane</location>
        <topology evidence="1">Multi-pass membrane protein</topology>
    </subcellularLocation>
</comment>
<feature type="transmembrane region" description="Helical" evidence="6">
    <location>
        <begin position="207"/>
        <end position="229"/>
    </location>
</feature>
<evidence type="ECO:0000256" key="5">
    <source>
        <dbReference type="ARBA" id="ARBA00023136"/>
    </source>
</evidence>
<keyword evidence="8" id="KW-1185">Reference proteome</keyword>